<protein>
    <submittedName>
        <fullName evidence="2">Uncharacterized protein</fullName>
    </submittedName>
</protein>
<sequence>MADKSDEFHKVGGNTDPKANPPSNEGPDAVHNPVEINRGNKPGQVAQEAGTTEKPEPRTNSGKPG</sequence>
<dbReference type="RefSeq" id="WP_037456630.1">
    <property type="nucleotide sequence ID" value="NZ_AVFL01000017.1"/>
</dbReference>
<evidence type="ECO:0000313" key="2">
    <source>
        <dbReference type="EMBL" id="EWY38526.1"/>
    </source>
</evidence>
<evidence type="ECO:0000313" key="3">
    <source>
        <dbReference type="Proteomes" id="UP000019486"/>
    </source>
</evidence>
<feature type="region of interest" description="Disordered" evidence="1">
    <location>
        <begin position="1"/>
        <end position="65"/>
    </location>
</feature>
<name>W9H128_9PROT</name>
<comment type="caution">
    <text evidence="2">The sequence shown here is derived from an EMBL/GenBank/DDBJ whole genome shotgun (WGS) entry which is preliminary data.</text>
</comment>
<proteinExistence type="predicted"/>
<dbReference type="STRING" id="1385369.N825_12000"/>
<keyword evidence="3" id="KW-1185">Reference proteome</keyword>
<evidence type="ECO:0000256" key="1">
    <source>
        <dbReference type="SAM" id="MobiDB-lite"/>
    </source>
</evidence>
<accession>W9H128</accession>
<reference evidence="2 3" key="1">
    <citation type="submission" date="2013-08" db="EMBL/GenBank/DDBJ databases">
        <title>The genome sequence of Skermanella stibiiresistens.</title>
        <authorList>
            <person name="Zhu W."/>
            <person name="Wang G."/>
        </authorList>
    </citation>
    <scope>NUCLEOTIDE SEQUENCE [LARGE SCALE GENOMIC DNA]</scope>
    <source>
        <strain evidence="2 3">SB22</strain>
    </source>
</reference>
<dbReference type="EMBL" id="AVFL01000017">
    <property type="protein sequence ID" value="EWY38526.1"/>
    <property type="molecule type" value="Genomic_DNA"/>
</dbReference>
<organism evidence="2 3">
    <name type="scientific">Skermanella stibiiresistens SB22</name>
    <dbReference type="NCBI Taxonomy" id="1385369"/>
    <lineage>
        <taxon>Bacteria</taxon>
        <taxon>Pseudomonadati</taxon>
        <taxon>Pseudomonadota</taxon>
        <taxon>Alphaproteobacteria</taxon>
        <taxon>Rhodospirillales</taxon>
        <taxon>Azospirillaceae</taxon>
        <taxon>Skermanella</taxon>
    </lineage>
</organism>
<dbReference type="Proteomes" id="UP000019486">
    <property type="component" value="Unassembled WGS sequence"/>
</dbReference>
<dbReference type="OrthoDB" id="9893137at2"/>
<gene>
    <name evidence="2" type="ORF">N825_12000</name>
</gene>
<dbReference type="AlphaFoldDB" id="W9H128"/>
<feature type="compositionally biased region" description="Basic and acidic residues" evidence="1">
    <location>
        <begin position="1"/>
        <end position="10"/>
    </location>
</feature>